<comment type="caution">
    <text evidence="2">The sequence shown here is derived from an EMBL/GenBank/DDBJ whole genome shotgun (WGS) entry which is preliminary data.</text>
</comment>
<accession>A0ABW0XV94</accession>
<protein>
    <submittedName>
        <fullName evidence="2">Helix-turn-helix domain-containing protein</fullName>
    </submittedName>
</protein>
<feature type="compositionally biased region" description="Basic residues" evidence="1">
    <location>
        <begin position="190"/>
        <end position="206"/>
    </location>
</feature>
<dbReference type="Proteomes" id="UP001596183">
    <property type="component" value="Unassembled WGS sequence"/>
</dbReference>
<evidence type="ECO:0000313" key="3">
    <source>
        <dbReference type="Proteomes" id="UP001596183"/>
    </source>
</evidence>
<organism evidence="2 3">
    <name type="scientific">Streptomyces incanus</name>
    <dbReference type="NCBI Taxonomy" id="887453"/>
    <lineage>
        <taxon>Bacteria</taxon>
        <taxon>Bacillati</taxon>
        <taxon>Actinomycetota</taxon>
        <taxon>Actinomycetes</taxon>
        <taxon>Kitasatosporales</taxon>
        <taxon>Streptomycetaceae</taxon>
        <taxon>Streptomyces</taxon>
    </lineage>
</organism>
<feature type="region of interest" description="Disordered" evidence="1">
    <location>
        <begin position="83"/>
        <end position="127"/>
    </location>
</feature>
<sequence length="239" mass="26564">MSRPGPRLAPLDLTADERSVLQGWVRRRRSTQDMVMRARGILACDEAGENGFPVSRGGVMERVGVSATPSRRWRRRFLADRLDGLSDEPRPGRPRTVRGQQVADPIARTLETKPENATHQSTRRTCTCVSRRKRCVIPWTTKAQATAPSERPAPSRSNLSSGPPERTPGPTPTHPRTRPVGRGNSAGRGAGRRAKSPCAPPRRRRPSPLPAFLWRPYRSAQRAPPPEWTRRQTCPAGAR</sequence>
<gene>
    <name evidence="2" type="ORF">ACFP2V_26980</name>
</gene>
<evidence type="ECO:0000313" key="2">
    <source>
        <dbReference type="EMBL" id="MFC5673614.1"/>
    </source>
</evidence>
<keyword evidence="3" id="KW-1185">Reference proteome</keyword>
<dbReference type="EMBL" id="JBHSPC010000090">
    <property type="protein sequence ID" value="MFC5673614.1"/>
    <property type="molecule type" value="Genomic_DNA"/>
</dbReference>
<reference evidence="3" key="1">
    <citation type="journal article" date="2019" name="Int. J. Syst. Evol. Microbiol.">
        <title>The Global Catalogue of Microorganisms (GCM) 10K type strain sequencing project: providing services to taxonomists for standard genome sequencing and annotation.</title>
        <authorList>
            <consortium name="The Broad Institute Genomics Platform"/>
            <consortium name="The Broad Institute Genome Sequencing Center for Infectious Disease"/>
            <person name="Wu L."/>
            <person name="Ma J."/>
        </authorList>
    </citation>
    <scope>NUCLEOTIDE SEQUENCE [LARGE SCALE GENOMIC DNA]</scope>
    <source>
        <strain evidence="3">JCM 13852</strain>
    </source>
</reference>
<feature type="region of interest" description="Disordered" evidence="1">
    <location>
        <begin position="140"/>
        <end position="239"/>
    </location>
</feature>
<dbReference type="Pfam" id="PF13551">
    <property type="entry name" value="HTH_29"/>
    <property type="match status" value="1"/>
</dbReference>
<dbReference type="RefSeq" id="WP_381217732.1">
    <property type="nucleotide sequence ID" value="NZ_JBHSPC010000090.1"/>
</dbReference>
<proteinExistence type="predicted"/>
<name>A0ABW0XV94_9ACTN</name>
<evidence type="ECO:0000256" key="1">
    <source>
        <dbReference type="SAM" id="MobiDB-lite"/>
    </source>
</evidence>